<dbReference type="AlphaFoldDB" id="A0A3D9BXW8"/>
<reference evidence="2 3" key="1">
    <citation type="journal article" date="2017" name="Int. J. Syst. Evol. Microbiol.">
        <title>Rhodosalinus sediminis gen. nov., sp. nov., isolated from marine saltern.</title>
        <authorList>
            <person name="Guo L.Y."/>
            <person name="Ling S.K."/>
            <person name="Li C.M."/>
            <person name="Chen G.J."/>
            <person name="Du Z.J."/>
        </authorList>
    </citation>
    <scope>NUCLEOTIDE SEQUENCE [LARGE SCALE GENOMIC DNA]</scope>
    <source>
        <strain evidence="2 3">WDN1C137</strain>
    </source>
</reference>
<organism evidence="2 3">
    <name type="scientific">Rhodosalinus sediminis</name>
    <dbReference type="NCBI Taxonomy" id="1940533"/>
    <lineage>
        <taxon>Bacteria</taxon>
        <taxon>Pseudomonadati</taxon>
        <taxon>Pseudomonadota</taxon>
        <taxon>Alphaproteobacteria</taxon>
        <taxon>Rhodobacterales</taxon>
        <taxon>Paracoccaceae</taxon>
        <taxon>Rhodosalinus</taxon>
    </lineage>
</organism>
<dbReference type="Proteomes" id="UP000257131">
    <property type="component" value="Unassembled WGS sequence"/>
</dbReference>
<protein>
    <submittedName>
        <fullName evidence="2">Uncharacterized protein</fullName>
    </submittedName>
</protein>
<proteinExistence type="predicted"/>
<dbReference type="EMBL" id="QOHR01000002">
    <property type="protein sequence ID" value="REC58339.1"/>
    <property type="molecule type" value="Genomic_DNA"/>
</dbReference>
<dbReference type="RefSeq" id="WP_115978060.1">
    <property type="nucleotide sequence ID" value="NZ_QOHR01000002.1"/>
</dbReference>
<evidence type="ECO:0000313" key="3">
    <source>
        <dbReference type="Proteomes" id="UP000257131"/>
    </source>
</evidence>
<dbReference type="PROSITE" id="PS51257">
    <property type="entry name" value="PROKAR_LIPOPROTEIN"/>
    <property type="match status" value="1"/>
</dbReference>
<name>A0A3D9BXW8_9RHOB</name>
<keyword evidence="3" id="KW-1185">Reference proteome</keyword>
<evidence type="ECO:0000313" key="2">
    <source>
        <dbReference type="EMBL" id="REC58339.1"/>
    </source>
</evidence>
<comment type="caution">
    <text evidence="2">The sequence shown here is derived from an EMBL/GenBank/DDBJ whole genome shotgun (WGS) entry which is preliminary data.</text>
</comment>
<gene>
    <name evidence="2" type="ORF">DRV84_01870</name>
</gene>
<sequence length="140" mass="14233">MFIRPAGLKPLALVAALAGCGAGGALRDAAPGAAKVSTGVGFAAVSIQPGATLNARRQMAVRTARLAALRDLAAERHGVALCAADAGATTARTAGLLRGVRTREIDAAGPDSFRVILEMPAPPRRTATGERPCTHARSDR</sequence>
<evidence type="ECO:0000256" key="1">
    <source>
        <dbReference type="SAM" id="MobiDB-lite"/>
    </source>
</evidence>
<feature type="region of interest" description="Disordered" evidence="1">
    <location>
        <begin position="121"/>
        <end position="140"/>
    </location>
</feature>
<accession>A0A3D9BXW8</accession>